<dbReference type="PANTHER" id="PTHR43155">
    <property type="entry name" value="CYCLIC DI-GMP PHOSPHODIESTERASE PA4108-RELATED"/>
    <property type="match status" value="1"/>
</dbReference>
<proteinExistence type="predicted"/>
<comment type="caution">
    <text evidence="2">The sequence shown here is derived from an EMBL/GenBank/DDBJ whole genome shotgun (WGS) entry which is preliminary data.</text>
</comment>
<dbReference type="PANTHER" id="PTHR43155:SF2">
    <property type="entry name" value="CYCLIC DI-GMP PHOSPHODIESTERASE PA4108"/>
    <property type="match status" value="1"/>
</dbReference>
<organism evidence="2 3">
    <name type="scientific">Paenibacillus allorhizoplanae</name>
    <dbReference type="NCBI Taxonomy" id="2905648"/>
    <lineage>
        <taxon>Bacteria</taxon>
        <taxon>Bacillati</taxon>
        <taxon>Bacillota</taxon>
        <taxon>Bacilli</taxon>
        <taxon>Bacillales</taxon>
        <taxon>Paenibacillaceae</taxon>
        <taxon>Paenibacillus</taxon>
    </lineage>
</organism>
<dbReference type="SUPFAM" id="SSF109604">
    <property type="entry name" value="HD-domain/PDEase-like"/>
    <property type="match status" value="1"/>
</dbReference>
<evidence type="ECO:0000313" key="2">
    <source>
        <dbReference type="EMBL" id="CAH1230486.1"/>
    </source>
</evidence>
<dbReference type="SMART" id="SM00471">
    <property type="entry name" value="HDc"/>
    <property type="match status" value="1"/>
</dbReference>
<dbReference type="PROSITE" id="PS51832">
    <property type="entry name" value="HD_GYP"/>
    <property type="match status" value="1"/>
</dbReference>
<protein>
    <recommendedName>
        <fullName evidence="1">HD-GYP domain-containing protein</fullName>
    </recommendedName>
</protein>
<dbReference type="NCBIfam" id="TIGR00277">
    <property type="entry name" value="HDIG"/>
    <property type="match status" value="1"/>
</dbReference>
<dbReference type="Pfam" id="PF13487">
    <property type="entry name" value="HD_5"/>
    <property type="match status" value="1"/>
</dbReference>
<gene>
    <name evidence="2" type="ORF">PAECIP111891_06689</name>
</gene>
<keyword evidence="3" id="KW-1185">Reference proteome</keyword>
<feature type="domain" description="HD-GYP" evidence="1">
    <location>
        <begin position="117"/>
        <end position="313"/>
    </location>
</feature>
<dbReference type="InterPro" id="IPR006675">
    <property type="entry name" value="HDIG_dom"/>
</dbReference>
<dbReference type="CDD" id="cd00077">
    <property type="entry name" value="HDc"/>
    <property type="match status" value="1"/>
</dbReference>
<name>A0ABN8H5I9_9BACL</name>
<reference evidence="2" key="1">
    <citation type="submission" date="2022-01" db="EMBL/GenBank/DDBJ databases">
        <authorList>
            <person name="Criscuolo A."/>
        </authorList>
    </citation>
    <scope>NUCLEOTIDE SEQUENCE</scope>
    <source>
        <strain evidence="2">CIP111891</strain>
    </source>
</reference>
<evidence type="ECO:0000259" key="1">
    <source>
        <dbReference type="PROSITE" id="PS51832"/>
    </source>
</evidence>
<dbReference type="InterPro" id="IPR003607">
    <property type="entry name" value="HD/PDEase_dom"/>
</dbReference>
<dbReference type="EMBL" id="CAKMMW010000037">
    <property type="protein sequence ID" value="CAH1230486.1"/>
    <property type="molecule type" value="Genomic_DNA"/>
</dbReference>
<sequence>MTVPTVAVSQLKYGERLGDIVITKMGNTLFHKGRIIQEREVEILKAFLIPSVYIEVKNGNEAEQVSEEPKAKEVEAVHPFYVEYHNMLKLLKRVFLLANGGQQLPILEIRTGLETLIRHIDAYKVLTFTPKNRNLHEYIYHKSILVSLTSYSLARWAGLPQKDLLQIAMAGLLHDIGTSKVDRTLLEKKTPLNASEMDEIKQHTLIGYQILKNMSGINEGVKLTALQHHEREDGSGYPLGVKSDKIHVYAKIIAIADIYNAMTNERYYKSALSPYAVLEQLLNESFGKVDPTLVQVFMNKSTQISNGTLVKLSDNRVGEIVFSDRSHPTRPWVNVNGTIVNLTVERNLFIQDVIGHI</sequence>
<accession>A0ABN8H5I9</accession>
<evidence type="ECO:0000313" key="3">
    <source>
        <dbReference type="Proteomes" id="UP000838821"/>
    </source>
</evidence>
<dbReference type="InterPro" id="IPR037522">
    <property type="entry name" value="HD_GYP_dom"/>
</dbReference>
<dbReference type="Proteomes" id="UP000838821">
    <property type="component" value="Unassembled WGS sequence"/>
</dbReference>
<dbReference type="Gene3D" id="1.10.3210.10">
    <property type="entry name" value="Hypothetical protein af1432"/>
    <property type="match status" value="1"/>
</dbReference>